<dbReference type="PANTHER" id="PTHR10458">
    <property type="entry name" value="PEPTIDE DEFORMYLASE"/>
    <property type="match status" value="1"/>
</dbReference>
<feature type="binding site" evidence="6">
    <location>
        <position position="169"/>
    </location>
    <ligand>
        <name>Fe cation</name>
        <dbReference type="ChEBI" id="CHEBI:24875"/>
    </ligand>
</feature>
<dbReference type="EC" id="3.5.1.88" evidence="6"/>
<feature type="binding site" evidence="6">
    <location>
        <position position="127"/>
    </location>
    <ligand>
        <name>Fe cation</name>
        <dbReference type="ChEBI" id="CHEBI:24875"/>
    </ligand>
</feature>
<dbReference type="InterPro" id="IPR036821">
    <property type="entry name" value="Peptide_deformylase_sf"/>
</dbReference>
<evidence type="ECO:0000313" key="8">
    <source>
        <dbReference type="Proteomes" id="UP001310387"/>
    </source>
</evidence>
<accession>A0ABU7Z9D4</accession>
<proteinExistence type="inferred from homology"/>
<feature type="binding site" evidence="6">
    <location>
        <position position="173"/>
    </location>
    <ligand>
        <name>Fe cation</name>
        <dbReference type="ChEBI" id="CHEBI:24875"/>
    </ligand>
</feature>
<dbReference type="PANTHER" id="PTHR10458:SF2">
    <property type="entry name" value="PEPTIDE DEFORMYLASE, MITOCHONDRIAL"/>
    <property type="match status" value="1"/>
</dbReference>
<evidence type="ECO:0000256" key="4">
    <source>
        <dbReference type="ARBA" id="ARBA00022917"/>
    </source>
</evidence>
<dbReference type="CDD" id="cd00487">
    <property type="entry name" value="Pep_deformylase"/>
    <property type="match status" value="1"/>
</dbReference>
<dbReference type="GO" id="GO:0042586">
    <property type="term" value="F:peptide deformylase activity"/>
    <property type="evidence" value="ECO:0007669"/>
    <property type="project" value="UniProtKB-EC"/>
</dbReference>
<dbReference type="Gene3D" id="3.90.45.10">
    <property type="entry name" value="Peptide deformylase"/>
    <property type="match status" value="1"/>
</dbReference>
<organism evidence="7 8">
    <name type="scientific">Isoptericola haloaureus</name>
    <dbReference type="NCBI Taxonomy" id="1542902"/>
    <lineage>
        <taxon>Bacteria</taxon>
        <taxon>Bacillati</taxon>
        <taxon>Actinomycetota</taxon>
        <taxon>Actinomycetes</taxon>
        <taxon>Micrococcales</taxon>
        <taxon>Promicromonosporaceae</taxon>
        <taxon>Isoptericola</taxon>
    </lineage>
</organism>
<dbReference type="HAMAP" id="MF_00163">
    <property type="entry name" value="Pep_deformylase"/>
    <property type="match status" value="1"/>
</dbReference>
<evidence type="ECO:0000256" key="2">
    <source>
        <dbReference type="ARBA" id="ARBA00022723"/>
    </source>
</evidence>
<feature type="active site" evidence="6">
    <location>
        <position position="170"/>
    </location>
</feature>
<sequence length="228" mass="25108">MVWTFGRRRPTTYLLGEPADPYPAQAPEARRGRVLRITEIGEPVLHSPARTVETFSTPELARLVDDLFATMEVAQGVGLAAPQVGVDLRVFVYDLTDDRGDRHVGHVVNPELTVDGSAELVTEDEGCLSVPGAYEPLARRAAATVRGVDQHGGPVQLEATGYLARCFIHESQHLDGVLYWDHLSGDLQRDALRQRDEERPGILDERREIAVELGKRPAEYPAEPAGGR</sequence>
<dbReference type="NCBIfam" id="NF001159">
    <property type="entry name" value="PRK00150.1-3"/>
    <property type="match status" value="1"/>
</dbReference>
<comment type="catalytic activity">
    <reaction evidence="6">
        <text>N-terminal N-formyl-L-methionyl-[peptide] + H2O = N-terminal L-methionyl-[peptide] + formate</text>
        <dbReference type="Rhea" id="RHEA:24420"/>
        <dbReference type="Rhea" id="RHEA-COMP:10639"/>
        <dbReference type="Rhea" id="RHEA-COMP:10640"/>
        <dbReference type="ChEBI" id="CHEBI:15377"/>
        <dbReference type="ChEBI" id="CHEBI:15740"/>
        <dbReference type="ChEBI" id="CHEBI:49298"/>
        <dbReference type="ChEBI" id="CHEBI:64731"/>
        <dbReference type="EC" id="3.5.1.88"/>
    </reaction>
</comment>
<dbReference type="EMBL" id="JBAGLP010000118">
    <property type="protein sequence ID" value="MEG3616134.1"/>
    <property type="molecule type" value="Genomic_DNA"/>
</dbReference>
<dbReference type="RefSeq" id="WP_332902644.1">
    <property type="nucleotide sequence ID" value="NZ_JBAGLP010000118.1"/>
</dbReference>
<name>A0ABU7Z9D4_9MICO</name>
<keyword evidence="4 6" id="KW-0648">Protein biosynthesis</keyword>
<dbReference type="Proteomes" id="UP001310387">
    <property type="component" value="Unassembled WGS sequence"/>
</dbReference>
<reference evidence="7" key="1">
    <citation type="journal article" date="2024" name="Antonie Van Leeuwenhoek">
        <title>Isoptericola haloaureus sp. nov., a dimorphic actinobacterium isolated from mangrove sediments of southeast India, implicating biosaline agricultural significance through nitrogen fixation and salt tolerance genes.</title>
        <authorList>
            <person name="Prathaban M."/>
            <person name="Prathiviraj R."/>
            <person name="Ravichandran M."/>
            <person name="Natarajan S.D."/>
            <person name="Sobanaa M."/>
            <person name="Hari Krishna Kumar S."/>
            <person name="Chandrasekar V."/>
            <person name="Selvin J."/>
        </authorList>
    </citation>
    <scope>NUCLEOTIDE SEQUENCE</scope>
    <source>
        <strain evidence="7">MP1014</strain>
    </source>
</reference>
<keyword evidence="5 6" id="KW-0408">Iron</keyword>
<keyword evidence="2 6" id="KW-0479">Metal-binding</keyword>
<comment type="caution">
    <text evidence="7">The sequence shown here is derived from an EMBL/GenBank/DDBJ whole genome shotgun (WGS) entry which is preliminary data.</text>
</comment>
<reference evidence="7" key="2">
    <citation type="submission" date="2024-02" db="EMBL/GenBank/DDBJ databases">
        <authorList>
            <person name="Prathaban M."/>
            <person name="Mythili R."/>
            <person name="Sharmila Devi N."/>
            <person name="Sobanaa M."/>
            <person name="Prathiviraj R."/>
            <person name="Selvin J."/>
        </authorList>
    </citation>
    <scope>NUCLEOTIDE SEQUENCE</scope>
    <source>
        <strain evidence="7">MP1014</strain>
    </source>
</reference>
<evidence type="ECO:0000313" key="7">
    <source>
        <dbReference type="EMBL" id="MEG3616134.1"/>
    </source>
</evidence>
<comment type="function">
    <text evidence="6">Removes the formyl group from the N-terminal Met of newly synthesized proteins. Requires at least a dipeptide for an efficient rate of reaction. N-terminal L-methionine is a prerequisite for activity but the enzyme has broad specificity at other positions.</text>
</comment>
<evidence type="ECO:0000256" key="3">
    <source>
        <dbReference type="ARBA" id="ARBA00022801"/>
    </source>
</evidence>
<protein>
    <recommendedName>
        <fullName evidence="6">Peptide deformylase</fullName>
        <shortName evidence="6">PDF</shortName>
        <ecNumber evidence="6">3.5.1.88</ecNumber>
    </recommendedName>
    <alternativeName>
        <fullName evidence="6">Polypeptide deformylase</fullName>
    </alternativeName>
</protein>
<comment type="similarity">
    <text evidence="1 6">Belongs to the polypeptide deformylase family.</text>
</comment>
<gene>
    <name evidence="6 7" type="primary">def</name>
    <name evidence="7" type="ORF">V5O49_13445</name>
</gene>
<evidence type="ECO:0000256" key="1">
    <source>
        <dbReference type="ARBA" id="ARBA00010759"/>
    </source>
</evidence>
<evidence type="ECO:0000256" key="5">
    <source>
        <dbReference type="ARBA" id="ARBA00023004"/>
    </source>
</evidence>
<keyword evidence="3 6" id="KW-0378">Hydrolase</keyword>
<keyword evidence="8" id="KW-1185">Reference proteome</keyword>
<dbReference type="PRINTS" id="PR01576">
    <property type="entry name" value="PDEFORMYLASE"/>
</dbReference>
<dbReference type="NCBIfam" id="TIGR00079">
    <property type="entry name" value="pept_deformyl"/>
    <property type="match status" value="1"/>
</dbReference>
<dbReference type="SUPFAM" id="SSF56420">
    <property type="entry name" value="Peptide deformylase"/>
    <property type="match status" value="1"/>
</dbReference>
<comment type="cofactor">
    <cofactor evidence="6">
        <name>Fe(2+)</name>
        <dbReference type="ChEBI" id="CHEBI:29033"/>
    </cofactor>
    <text evidence="6">Binds 1 Fe(2+) ion.</text>
</comment>
<dbReference type="InterPro" id="IPR023635">
    <property type="entry name" value="Peptide_deformylase"/>
</dbReference>
<dbReference type="Pfam" id="PF01327">
    <property type="entry name" value="Pep_deformylase"/>
    <property type="match status" value="1"/>
</dbReference>
<evidence type="ECO:0000256" key="6">
    <source>
        <dbReference type="HAMAP-Rule" id="MF_00163"/>
    </source>
</evidence>